<evidence type="ECO:0000259" key="2">
    <source>
        <dbReference type="SMART" id="SM00906"/>
    </source>
</evidence>
<dbReference type="EMBL" id="AMGX01000009">
    <property type="protein sequence ID" value="EXJ70149.1"/>
    <property type="molecule type" value="Genomic_DNA"/>
</dbReference>
<dbReference type="STRING" id="1182543.W9XIG1"/>
<gene>
    <name evidence="3" type="ORF">A1O5_06217</name>
</gene>
<dbReference type="PANTHER" id="PTHR47425">
    <property type="entry name" value="FARB-RELATED"/>
    <property type="match status" value="1"/>
</dbReference>
<dbReference type="AlphaFoldDB" id="W9XIG1"/>
<dbReference type="Pfam" id="PF04082">
    <property type="entry name" value="Fungal_trans"/>
    <property type="match status" value="1"/>
</dbReference>
<feature type="domain" description="Xylanolytic transcriptional activator regulatory" evidence="2">
    <location>
        <begin position="131"/>
        <end position="204"/>
    </location>
</feature>
<dbReference type="eggNOG" id="ENOG502RHAD">
    <property type="taxonomic scope" value="Eukaryota"/>
</dbReference>
<dbReference type="InterPro" id="IPR052761">
    <property type="entry name" value="Fungal_Detox/Toxin_TFs"/>
</dbReference>
<organism evidence="3 4">
    <name type="scientific">Cladophialophora psammophila CBS 110553</name>
    <dbReference type="NCBI Taxonomy" id="1182543"/>
    <lineage>
        <taxon>Eukaryota</taxon>
        <taxon>Fungi</taxon>
        <taxon>Dikarya</taxon>
        <taxon>Ascomycota</taxon>
        <taxon>Pezizomycotina</taxon>
        <taxon>Eurotiomycetes</taxon>
        <taxon>Chaetothyriomycetidae</taxon>
        <taxon>Chaetothyriales</taxon>
        <taxon>Herpotrichiellaceae</taxon>
        <taxon>Cladophialophora</taxon>
    </lineage>
</organism>
<dbReference type="OrthoDB" id="1924787at2759"/>
<proteinExistence type="predicted"/>
<dbReference type="Proteomes" id="UP000019471">
    <property type="component" value="Unassembled WGS sequence"/>
</dbReference>
<dbReference type="PANTHER" id="PTHR47425:SF2">
    <property type="entry name" value="FARB-RELATED"/>
    <property type="match status" value="1"/>
</dbReference>
<dbReference type="GO" id="GO:0006351">
    <property type="term" value="P:DNA-templated transcription"/>
    <property type="evidence" value="ECO:0007669"/>
    <property type="project" value="InterPro"/>
</dbReference>
<evidence type="ECO:0000256" key="1">
    <source>
        <dbReference type="ARBA" id="ARBA00023242"/>
    </source>
</evidence>
<protein>
    <recommendedName>
        <fullName evidence="2">Xylanolytic transcriptional activator regulatory domain-containing protein</fullName>
    </recommendedName>
</protein>
<reference evidence="3 4" key="1">
    <citation type="submission" date="2013-03" db="EMBL/GenBank/DDBJ databases">
        <title>The Genome Sequence of Cladophialophora psammophila CBS 110553.</title>
        <authorList>
            <consortium name="The Broad Institute Genomics Platform"/>
            <person name="Cuomo C."/>
            <person name="de Hoog S."/>
            <person name="Gorbushina A."/>
            <person name="Walker B."/>
            <person name="Young S.K."/>
            <person name="Zeng Q."/>
            <person name="Gargeya S."/>
            <person name="Fitzgerald M."/>
            <person name="Haas B."/>
            <person name="Abouelleil A."/>
            <person name="Allen A.W."/>
            <person name="Alvarado L."/>
            <person name="Arachchi H.M."/>
            <person name="Berlin A.M."/>
            <person name="Chapman S.B."/>
            <person name="Gainer-Dewar J."/>
            <person name="Goldberg J."/>
            <person name="Griggs A."/>
            <person name="Gujja S."/>
            <person name="Hansen M."/>
            <person name="Howarth C."/>
            <person name="Imamovic A."/>
            <person name="Ireland A."/>
            <person name="Larimer J."/>
            <person name="McCowan C."/>
            <person name="Murphy C."/>
            <person name="Pearson M."/>
            <person name="Poon T.W."/>
            <person name="Priest M."/>
            <person name="Roberts A."/>
            <person name="Saif S."/>
            <person name="Shea T."/>
            <person name="Sisk P."/>
            <person name="Sykes S."/>
            <person name="Wortman J."/>
            <person name="Nusbaum C."/>
            <person name="Birren B."/>
        </authorList>
    </citation>
    <scope>NUCLEOTIDE SEQUENCE [LARGE SCALE GENOMIC DNA]</scope>
    <source>
        <strain evidence="3 4">CBS 110553</strain>
    </source>
</reference>
<dbReference type="GO" id="GO:0008270">
    <property type="term" value="F:zinc ion binding"/>
    <property type="evidence" value="ECO:0007669"/>
    <property type="project" value="InterPro"/>
</dbReference>
<evidence type="ECO:0000313" key="3">
    <source>
        <dbReference type="EMBL" id="EXJ70149.1"/>
    </source>
</evidence>
<dbReference type="SMART" id="SM00906">
    <property type="entry name" value="Fungal_trans"/>
    <property type="match status" value="1"/>
</dbReference>
<name>W9XIG1_9EURO</name>
<keyword evidence="4" id="KW-1185">Reference proteome</keyword>
<dbReference type="CDD" id="cd12148">
    <property type="entry name" value="fungal_TF_MHR"/>
    <property type="match status" value="1"/>
</dbReference>
<sequence>MEEVKYLSSKGVFEIPPPSLLKELISSYIEWVHVVLPILDIDTVTSVLLPTSNTQTSLLLFQAIVYASSTFVDEEKLRLSGFTERRAAQDLFFKRVKLLLDFNYECDRLCLLQTTILMSLRQDDKVSLKDCRHYLTLGYSIAQLMGFCYESTYAKHPPETSTLLRGVWWCLYSRDKLLAIATMQPPLIKEADFNVDPSTLLVDDLANIGVPSQYPRLLHSLGDYGPKFEVHEQQPALLFLEQTRLCLQIGSILNDLYRPVAAFSDSYRPRASLTTCPVPKETAKAHQRSLEKWWQGSQTQFQLSPLNTDSQFRVTGYQQRQIFQHGILAIFYFATSITLHQWLALSSIPTSPSVEEKSRHCSSLELDSHMILYVWKIVSSIDLGKVVELGGHLCVIRAIGCLTQTMQTQQYLGLGASASRIQDIKMCLQSLRASQHLCHRRGSDSRSYWHRSKDAIRDNQAVSIDSETAMIELHRDEKALSPDTSTGFSLASGFSRNPQSGGSFYVLEDEDFLAQTVSDEHIQLAGEEPVNPMRWDGIWGADINVEN</sequence>
<comment type="caution">
    <text evidence="3">The sequence shown here is derived from an EMBL/GenBank/DDBJ whole genome shotgun (WGS) entry which is preliminary data.</text>
</comment>
<dbReference type="GO" id="GO:0003677">
    <property type="term" value="F:DNA binding"/>
    <property type="evidence" value="ECO:0007669"/>
    <property type="project" value="InterPro"/>
</dbReference>
<dbReference type="InterPro" id="IPR007219">
    <property type="entry name" value="XnlR_reg_dom"/>
</dbReference>
<dbReference type="GeneID" id="19190928"/>
<dbReference type="HOGENOM" id="CLU_035330_0_0_1"/>
<evidence type="ECO:0000313" key="4">
    <source>
        <dbReference type="Proteomes" id="UP000019471"/>
    </source>
</evidence>
<dbReference type="RefSeq" id="XP_007745001.1">
    <property type="nucleotide sequence ID" value="XM_007746811.1"/>
</dbReference>
<accession>W9XIG1</accession>
<keyword evidence="1" id="KW-0539">Nucleus</keyword>